<dbReference type="Proteomes" id="UP001146351">
    <property type="component" value="Unassembled WGS sequence"/>
</dbReference>
<comment type="cofactor">
    <cofactor evidence="1">
        <name>Fe(2+)</name>
        <dbReference type="ChEBI" id="CHEBI:29033"/>
    </cofactor>
</comment>
<dbReference type="PANTHER" id="PTHR30468">
    <property type="entry name" value="ALPHA-KETOGLUTARATE-DEPENDENT SULFONATE DIOXYGENASE"/>
    <property type="match status" value="1"/>
</dbReference>
<reference evidence="9" key="2">
    <citation type="journal article" date="2023" name="IMA Fungus">
        <title>Comparative genomic study of the Penicillium genus elucidates a diverse pangenome and 15 lateral gene transfer events.</title>
        <authorList>
            <person name="Petersen C."/>
            <person name="Sorensen T."/>
            <person name="Nielsen M.R."/>
            <person name="Sondergaard T.E."/>
            <person name="Sorensen J.L."/>
            <person name="Fitzpatrick D.A."/>
            <person name="Frisvad J.C."/>
            <person name="Nielsen K.L."/>
        </authorList>
    </citation>
    <scope>NUCLEOTIDE SEQUENCE</scope>
    <source>
        <strain evidence="9">IBT 21917</strain>
    </source>
</reference>
<evidence type="ECO:0000256" key="1">
    <source>
        <dbReference type="ARBA" id="ARBA00001954"/>
    </source>
</evidence>
<evidence type="ECO:0000313" key="9">
    <source>
        <dbReference type="EMBL" id="KAJ5161083.1"/>
    </source>
</evidence>
<dbReference type="InterPro" id="IPR051323">
    <property type="entry name" value="AtsK-like"/>
</dbReference>
<keyword evidence="6" id="KW-0408">Iron</keyword>
<dbReference type="Pfam" id="PF02668">
    <property type="entry name" value="TauD"/>
    <property type="match status" value="1"/>
</dbReference>
<dbReference type="Gene3D" id="3.60.130.10">
    <property type="entry name" value="Clavaminate synthase-like"/>
    <property type="match status" value="1"/>
</dbReference>
<sequence length="385" mass="42815">MAPQILDSSLPVRPAPTTSPDDQQYPAPLKTSGALDRFSFEETTPAIGREFHNVNIVDDLLNASNSDELVRDLAITSIQPNPPPTAISTDNIPPVSQRGVVFFRAQDNLTDDLQKQLVHRLGQLTGKPSDSTLHIHPVLNNTSEFGVADAQVSTISSLARKKMFRHENQPNKRRYDSAQWHSDIQFEPAPANYTSLRLTQLPSSGGDTLWASGYDLYDRFSKPYQKLFDGLTANFVGSGFLDAARMDPVNVRVHTEPRGSPLNIGEDLATVHPIVRTNPVTGWKSIYALGPFPKQINELSPTESDELLKKFYNTILENHDLQVRFKWRNPNDIAIWDNRSAFHTATFDYEGLGDRFGHRAVGIGEKPYLDPNSISKAEALAAEDA</sequence>
<dbReference type="GO" id="GO:0005737">
    <property type="term" value="C:cytoplasm"/>
    <property type="evidence" value="ECO:0007669"/>
    <property type="project" value="TreeGrafter"/>
</dbReference>
<accession>A0A9W9I0A7</accession>
<dbReference type="PANTHER" id="PTHR30468:SF10">
    <property type="entry name" value="TAUD_TFDA-LIKE DOMAIN-CONTAINING PROTEIN"/>
    <property type="match status" value="1"/>
</dbReference>
<keyword evidence="10" id="KW-1185">Reference proteome</keyword>
<feature type="domain" description="TauD/TfdA-like" evidence="8">
    <location>
        <begin position="96"/>
        <end position="358"/>
    </location>
</feature>
<dbReference type="SUPFAM" id="SSF51197">
    <property type="entry name" value="Clavaminate synthase-like"/>
    <property type="match status" value="1"/>
</dbReference>
<dbReference type="GO" id="GO:0046872">
    <property type="term" value="F:metal ion binding"/>
    <property type="evidence" value="ECO:0007669"/>
    <property type="project" value="UniProtKB-KW"/>
</dbReference>
<dbReference type="EMBL" id="JAPQKO010000005">
    <property type="protein sequence ID" value="KAJ5161083.1"/>
    <property type="molecule type" value="Genomic_DNA"/>
</dbReference>
<evidence type="ECO:0000256" key="2">
    <source>
        <dbReference type="ARBA" id="ARBA00005896"/>
    </source>
</evidence>
<protein>
    <recommendedName>
        <fullName evidence="8">TauD/TfdA-like domain-containing protein</fullName>
    </recommendedName>
</protein>
<comment type="similarity">
    <text evidence="2">Belongs to the TfdA dioxygenase family.</text>
</comment>
<dbReference type="InterPro" id="IPR003819">
    <property type="entry name" value="TauD/TfdA-like"/>
</dbReference>
<gene>
    <name evidence="9" type="ORF">N7492_006475</name>
</gene>
<dbReference type="InterPro" id="IPR042098">
    <property type="entry name" value="TauD-like_sf"/>
</dbReference>
<evidence type="ECO:0000259" key="8">
    <source>
        <dbReference type="Pfam" id="PF02668"/>
    </source>
</evidence>
<evidence type="ECO:0000256" key="3">
    <source>
        <dbReference type="ARBA" id="ARBA00022723"/>
    </source>
</evidence>
<evidence type="ECO:0000256" key="7">
    <source>
        <dbReference type="SAM" id="MobiDB-lite"/>
    </source>
</evidence>
<comment type="caution">
    <text evidence="9">The sequence shown here is derived from an EMBL/GenBank/DDBJ whole genome shotgun (WGS) entry which is preliminary data.</text>
</comment>
<evidence type="ECO:0000256" key="6">
    <source>
        <dbReference type="ARBA" id="ARBA00023004"/>
    </source>
</evidence>
<feature type="region of interest" description="Disordered" evidence="7">
    <location>
        <begin position="1"/>
        <end position="33"/>
    </location>
</feature>
<keyword evidence="3" id="KW-0479">Metal-binding</keyword>
<evidence type="ECO:0000256" key="4">
    <source>
        <dbReference type="ARBA" id="ARBA00022964"/>
    </source>
</evidence>
<keyword evidence="5" id="KW-0560">Oxidoreductase</keyword>
<evidence type="ECO:0000313" key="10">
    <source>
        <dbReference type="Proteomes" id="UP001146351"/>
    </source>
</evidence>
<dbReference type="AlphaFoldDB" id="A0A9W9I0A7"/>
<keyword evidence="4" id="KW-0223">Dioxygenase</keyword>
<dbReference type="GO" id="GO:0016706">
    <property type="term" value="F:2-oxoglutarate-dependent dioxygenase activity"/>
    <property type="evidence" value="ECO:0007669"/>
    <property type="project" value="TreeGrafter"/>
</dbReference>
<dbReference type="OrthoDB" id="10257314at2759"/>
<reference evidence="9" key="1">
    <citation type="submission" date="2022-11" db="EMBL/GenBank/DDBJ databases">
        <authorList>
            <person name="Petersen C."/>
        </authorList>
    </citation>
    <scope>NUCLEOTIDE SEQUENCE</scope>
    <source>
        <strain evidence="9">IBT 21917</strain>
    </source>
</reference>
<proteinExistence type="inferred from homology"/>
<evidence type="ECO:0000256" key="5">
    <source>
        <dbReference type="ARBA" id="ARBA00023002"/>
    </source>
</evidence>
<name>A0A9W9I0A7_9EURO</name>
<organism evidence="9 10">
    <name type="scientific">Penicillium capsulatum</name>
    <dbReference type="NCBI Taxonomy" id="69766"/>
    <lineage>
        <taxon>Eukaryota</taxon>
        <taxon>Fungi</taxon>
        <taxon>Dikarya</taxon>
        <taxon>Ascomycota</taxon>
        <taxon>Pezizomycotina</taxon>
        <taxon>Eurotiomycetes</taxon>
        <taxon>Eurotiomycetidae</taxon>
        <taxon>Eurotiales</taxon>
        <taxon>Aspergillaceae</taxon>
        <taxon>Penicillium</taxon>
    </lineage>
</organism>